<dbReference type="InterPro" id="IPR001810">
    <property type="entry name" value="F-box_dom"/>
</dbReference>
<dbReference type="Proteomes" id="UP000019373">
    <property type="component" value="Unassembled WGS sequence"/>
</dbReference>
<evidence type="ECO:0000313" key="3">
    <source>
        <dbReference type="Proteomes" id="UP000019373"/>
    </source>
</evidence>
<feature type="domain" description="F-box" evidence="1">
    <location>
        <begin position="1"/>
        <end position="44"/>
    </location>
</feature>
<dbReference type="HOGENOM" id="CLU_029473_1_0_1"/>
<dbReference type="Pfam" id="PF20183">
    <property type="entry name" value="DUF6546"/>
    <property type="match status" value="1"/>
</dbReference>
<keyword evidence="3" id="KW-1185">Reference proteome</keyword>
<sequence length="532" mass="61569">MAPSLPPELLAIILSFFGYDERSRYVTVSRQWQLLIERRAFHKIHLKSTDLQAFSDIFVGHRRALLADLRYDVILPSYDDRQRARFERTKDKQANNEVLTEAVHGLFSVLASWDEAKDHEIATCEQRRHISLNLRAYSLTDVDERRHEHVWPEIRDSYDFEECARFRLRYKHSFLQVLRVGELPEVTQISDFQCNRLSWPRRIEGSSLAGVVAKLPNLEILGWTINDNEKRYPVVRQQHRFDFAQSLQHITLHHLRKIELCLDTSNPRNDHLSLQSALLPSSPLVDHLSCALHVLSQLPRLEEFRLLDDTVFSPCFFWPDAAPSDNLPFWPNLRHLEVWLSDTTPDGEWLYLGKPNEAHNDESIGADFLAQLAFEEDEAAHANDSEDSQVPDAVHAGLEHQIDGYEPEQLFRTMLDHQRINPMLIAMARAATCMPKLQRMALYTGGDNSYGMGVTYLAAGQDINSSWEGGKVTEWSPEWGGDLLRKRWHILLSPCTDWEVPYELECTWKEMGSWDDEVVILIDKGSYRDTTL</sequence>
<dbReference type="PROSITE" id="PS50181">
    <property type="entry name" value="FBOX"/>
    <property type="match status" value="1"/>
</dbReference>
<reference evidence="3" key="1">
    <citation type="journal article" date="2014" name="BMC Genomics">
        <title>Genome characteristics reveal the impact of lichenization on lichen-forming fungus Endocarpon pusillum Hedwig (Verrucariales, Ascomycota).</title>
        <authorList>
            <person name="Wang Y.-Y."/>
            <person name="Liu B."/>
            <person name="Zhang X.-Y."/>
            <person name="Zhou Q.-M."/>
            <person name="Zhang T."/>
            <person name="Li H."/>
            <person name="Yu Y.-F."/>
            <person name="Zhang X.-L."/>
            <person name="Hao X.-Y."/>
            <person name="Wang M."/>
            <person name="Wang L."/>
            <person name="Wei J.-C."/>
        </authorList>
    </citation>
    <scope>NUCLEOTIDE SEQUENCE [LARGE SCALE GENOMIC DNA]</scope>
    <source>
        <strain evidence="3">Z07020 / HMAS-L-300199</strain>
    </source>
</reference>
<protein>
    <recommendedName>
        <fullName evidence="1">F-box domain-containing protein</fullName>
    </recommendedName>
</protein>
<proteinExistence type="predicted"/>
<dbReference type="eggNOG" id="ENOG502RAIK">
    <property type="taxonomic scope" value="Eukaryota"/>
</dbReference>
<dbReference type="OMA" id="HEIATCE"/>
<dbReference type="GeneID" id="19235685"/>
<evidence type="ECO:0000259" key="1">
    <source>
        <dbReference type="PROSITE" id="PS50181"/>
    </source>
</evidence>
<accession>U1HMU6</accession>
<name>U1HMU6_ENDPU</name>
<dbReference type="SUPFAM" id="SSF81383">
    <property type="entry name" value="F-box domain"/>
    <property type="match status" value="1"/>
</dbReference>
<dbReference type="Pfam" id="PF00646">
    <property type="entry name" value="F-box"/>
    <property type="match status" value="1"/>
</dbReference>
<dbReference type="EMBL" id="KE721204">
    <property type="protein sequence ID" value="ERF71635.1"/>
    <property type="molecule type" value="Genomic_DNA"/>
</dbReference>
<dbReference type="OrthoDB" id="4170083at2759"/>
<dbReference type="InterPro" id="IPR046676">
    <property type="entry name" value="DUF6546"/>
</dbReference>
<evidence type="ECO:0000313" key="2">
    <source>
        <dbReference type="EMBL" id="ERF71635.1"/>
    </source>
</evidence>
<organism evidence="2 3">
    <name type="scientific">Endocarpon pusillum (strain Z07020 / HMAS-L-300199)</name>
    <name type="common">Lichen-forming fungus</name>
    <dbReference type="NCBI Taxonomy" id="1263415"/>
    <lineage>
        <taxon>Eukaryota</taxon>
        <taxon>Fungi</taxon>
        <taxon>Dikarya</taxon>
        <taxon>Ascomycota</taxon>
        <taxon>Pezizomycotina</taxon>
        <taxon>Eurotiomycetes</taxon>
        <taxon>Chaetothyriomycetidae</taxon>
        <taxon>Verrucariales</taxon>
        <taxon>Verrucariaceae</taxon>
        <taxon>Endocarpon</taxon>
    </lineage>
</organism>
<dbReference type="AlphaFoldDB" id="U1HMU6"/>
<dbReference type="InterPro" id="IPR036047">
    <property type="entry name" value="F-box-like_dom_sf"/>
</dbReference>
<gene>
    <name evidence="2" type="ORF">EPUS_00624</name>
</gene>
<dbReference type="RefSeq" id="XP_007802844.1">
    <property type="nucleotide sequence ID" value="XM_007804653.1"/>
</dbReference>